<dbReference type="SUPFAM" id="SSF53335">
    <property type="entry name" value="S-adenosyl-L-methionine-dependent methyltransferases"/>
    <property type="match status" value="1"/>
</dbReference>
<evidence type="ECO:0000313" key="3">
    <source>
        <dbReference type="Proteomes" id="UP000681027"/>
    </source>
</evidence>
<keyword evidence="2" id="KW-0808">Transferase</keyword>
<comment type="caution">
    <text evidence="2">The sequence shown here is derived from an EMBL/GenBank/DDBJ whole genome shotgun (WGS) entry which is preliminary data.</text>
</comment>
<dbReference type="Pfam" id="PF08241">
    <property type="entry name" value="Methyltransf_11"/>
    <property type="match status" value="1"/>
</dbReference>
<evidence type="ECO:0000259" key="1">
    <source>
        <dbReference type="Pfam" id="PF08241"/>
    </source>
</evidence>
<dbReference type="Proteomes" id="UP000681027">
    <property type="component" value="Unassembled WGS sequence"/>
</dbReference>
<proteinExistence type="predicted"/>
<dbReference type="PANTHER" id="PTHR43861">
    <property type="entry name" value="TRANS-ACONITATE 2-METHYLTRANSFERASE-RELATED"/>
    <property type="match status" value="1"/>
</dbReference>
<dbReference type="InterPro" id="IPR029063">
    <property type="entry name" value="SAM-dependent_MTases_sf"/>
</dbReference>
<dbReference type="CDD" id="cd02440">
    <property type="entry name" value="AdoMet_MTases"/>
    <property type="match status" value="1"/>
</dbReference>
<dbReference type="Gene3D" id="3.40.50.150">
    <property type="entry name" value="Vaccinia Virus protein VP39"/>
    <property type="match status" value="1"/>
</dbReference>
<dbReference type="InterPro" id="IPR013216">
    <property type="entry name" value="Methyltransf_11"/>
</dbReference>
<name>A0ABS5NW05_9BACI</name>
<feature type="domain" description="Methyltransferase type 11" evidence="1">
    <location>
        <begin position="50"/>
        <end position="144"/>
    </location>
</feature>
<gene>
    <name evidence="2" type="ORF">KHA94_17220</name>
</gene>
<dbReference type="RefSeq" id="WP_213103377.1">
    <property type="nucleotide sequence ID" value="NZ_JAGYPM010000004.1"/>
</dbReference>
<keyword evidence="3" id="KW-1185">Reference proteome</keyword>
<organism evidence="2 3">
    <name type="scientific">Cytobacillus citreus</name>
    <dbReference type="NCBI Taxonomy" id="2833586"/>
    <lineage>
        <taxon>Bacteria</taxon>
        <taxon>Bacillati</taxon>
        <taxon>Bacillota</taxon>
        <taxon>Bacilli</taxon>
        <taxon>Bacillales</taxon>
        <taxon>Bacillaceae</taxon>
        <taxon>Cytobacillus</taxon>
    </lineage>
</organism>
<dbReference type="GO" id="GO:0032259">
    <property type="term" value="P:methylation"/>
    <property type="evidence" value="ECO:0007669"/>
    <property type="project" value="UniProtKB-KW"/>
</dbReference>
<reference evidence="2 3" key="1">
    <citation type="submission" date="2021-05" db="EMBL/GenBank/DDBJ databases">
        <title>Novel Bacillus species.</title>
        <authorList>
            <person name="Liu G."/>
        </authorList>
    </citation>
    <scope>NUCLEOTIDE SEQUENCE [LARGE SCALE GENOMIC DNA]</scope>
    <source>
        <strain evidence="2 3">FJAT-49705</strain>
    </source>
</reference>
<accession>A0ABS5NW05</accession>
<protein>
    <submittedName>
        <fullName evidence="2">Methyltransferase domain-containing protein</fullName>
    </submittedName>
</protein>
<dbReference type="EMBL" id="JAGYPM010000004">
    <property type="protein sequence ID" value="MBS4191911.1"/>
    <property type="molecule type" value="Genomic_DNA"/>
</dbReference>
<dbReference type="GO" id="GO:0008168">
    <property type="term" value="F:methyltransferase activity"/>
    <property type="evidence" value="ECO:0007669"/>
    <property type="project" value="UniProtKB-KW"/>
</dbReference>
<evidence type="ECO:0000313" key="2">
    <source>
        <dbReference type="EMBL" id="MBS4191911.1"/>
    </source>
</evidence>
<keyword evidence="2" id="KW-0489">Methyltransferase</keyword>
<sequence length="245" mass="28996">MEYKGSSAYDQHRFFEQYIARRYREESPNEKIKKPVLFELLDDVTDYEVLDLGCGDAFLGLELLKRHCRSYTGVDGSKNMCERASQHLKDRRGRIVHSTMEEFDFPPFTYDLVVSQLALHYIEDFSMLAKKIYKTLKVNGQFVFSVQHPLLTASFESLTASGKRNNWIVDNYFHSGKRVEPWIGEHVVKYHRTMEEYFAILKQSGFIIHDIREATPQKDHFKDIEEYERRMRIPLFLLFSCRKPS</sequence>